<gene>
    <name evidence="2" type="ORF">RUMCAL_01401</name>
</gene>
<reference evidence="2 3" key="1">
    <citation type="submission" date="2013-07" db="EMBL/GenBank/DDBJ databases">
        <authorList>
            <person name="Weinstock G."/>
            <person name="Sodergren E."/>
            <person name="Wylie T."/>
            <person name="Fulton L."/>
            <person name="Fulton R."/>
            <person name="Fronick C."/>
            <person name="O'Laughlin M."/>
            <person name="Godfrey J."/>
            <person name="Miner T."/>
            <person name="Herter B."/>
            <person name="Appelbaum E."/>
            <person name="Cordes M."/>
            <person name="Lek S."/>
            <person name="Wollam A."/>
            <person name="Pepin K.H."/>
            <person name="Palsikar V.B."/>
            <person name="Mitreva M."/>
            <person name="Wilson R.K."/>
        </authorList>
    </citation>
    <scope>NUCLEOTIDE SEQUENCE [LARGE SCALE GENOMIC DNA]</scope>
    <source>
        <strain evidence="2 3">ATCC 27760</strain>
    </source>
</reference>
<dbReference type="PATRIC" id="fig|411473.3.peg.1131"/>
<feature type="transmembrane region" description="Helical" evidence="1">
    <location>
        <begin position="145"/>
        <end position="163"/>
    </location>
</feature>
<dbReference type="eggNOG" id="ENOG502Z81B">
    <property type="taxonomic scope" value="Bacteria"/>
</dbReference>
<dbReference type="InterPro" id="IPR045798">
    <property type="entry name" value="TrbL_Firmicutes"/>
</dbReference>
<evidence type="ECO:0000313" key="2">
    <source>
        <dbReference type="EMBL" id="ERJ96266.1"/>
    </source>
</evidence>
<comment type="caution">
    <text evidence="2">The sequence shown here is derived from an EMBL/GenBank/DDBJ whole genome shotgun (WGS) entry which is preliminary data.</text>
</comment>
<protein>
    <recommendedName>
        <fullName evidence="4">TrbL/VirB6 plasmid conjugal transfer protein</fullName>
    </recommendedName>
</protein>
<proteinExistence type="predicted"/>
<dbReference type="AlphaFoldDB" id="U2KCK6"/>
<dbReference type="HOGENOM" id="CLU_076354_0_0_9"/>
<keyword evidence="1" id="KW-0812">Transmembrane</keyword>
<name>U2KCK6_9FIRM</name>
<feature type="transmembrane region" description="Helical" evidence="1">
    <location>
        <begin position="210"/>
        <end position="227"/>
    </location>
</feature>
<dbReference type="RefSeq" id="WP_021682885.1">
    <property type="nucleotide sequence ID" value="NZ_KI260449.1"/>
</dbReference>
<accession>U2KCK6</accession>
<sequence length="306" mass="32519">MGVVSDFVDGIESAVKDFLNDAVTQTLKTTFELLQGGLDTSKADGIGGMFQQFLSVHPATFTGGGSTGATAIWTTIEKVCNDAVVPVAGMVFAIVVINDLMQMVMSNNNFKDIDDSIFVRWILKVVCGVLLISNTYYIASGFFAFGTKATATAMTTLLGTNAFSGNISVASDYGIGMLIVLLLLSLIILVGVFVMLAVIVVVLASRMIEIFMYLGISPLPMATMMGGQWSEVGKNWFRGLVALAFQGLFIILALGIFSTMFTNALAKLSSGGSAIMQMAILLGYTLALIFTILRSGAISKSIFNAH</sequence>
<dbReference type="Pfam" id="PF19478">
    <property type="entry name" value="TrbL_2"/>
    <property type="match status" value="1"/>
</dbReference>
<dbReference type="OrthoDB" id="9805295at2"/>
<feature type="transmembrane region" description="Helical" evidence="1">
    <location>
        <begin position="175"/>
        <end position="204"/>
    </location>
</feature>
<organism evidence="2 3">
    <name type="scientific">Ruminococcus callidus ATCC 27760</name>
    <dbReference type="NCBI Taxonomy" id="411473"/>
    <lineage>
        <taxon>Bacteria</taxon>
        <taxon>Bacillati</taxon>
        <taxon>Bacillota</taxon>
        <taxon>Clostridia</taxon>
        <taxon>Eubacteriales</taxon>
        <taxon>Oscillospiraceae</taxon>
        <taxon>Ruminococcus</taxon>
    </lineage>
</organism>
<feature type="transmembrane region" description="Helical" evidence="1">
    <location>
        <begin position="121"/>
        <end position="139"/>
    </location>
</feature>
<keyword evidence="3" id="KW-1185">Reference proteome</keyword>
<dbReference type="EMBL" id="AWVF01000175">
    <property type="protein sequence ID" value="ERJ96266.1"/>
    <property type="molecule type" value="Genomic_DNA"/>
</dbReference>
<feature type="transmembrane region" description="Helical" evidence="1">
    <location>
        <begin position="239"/>
        <end position="262"/>
    </location>
</feature>
<feature type="transmembrane region" description="Helical" evidence="1">
    <location>
        <begin position="274"/>
        <end position="293"/>
    </location>
</feature>
<dbReference type="Proteomes" id="UP000016662">
    <property type="component" value="Unassembled WGS sequence"/>
</dbReference>
<evidence type="ECO:0000256" key="1">
    <source>
        <dbReference type="SAM" id="Phobius"/>
    </source>
</evidence>
<keyword evidence="1" id="KW-1133">Transmembrane helix</keyword>
<keyword evidence="1" id="KW-0472">Membrane</keyword>
<dbReference type="STRING" id="411473.RUMCAL_01401"/>
<evidence type="ECO:0008006" key="4">
    <source>
        <dbReference type="Google" id="ProtNLM"/>
    </source>
</evidence>
<feature type="transmembrane region" description="Helical" evidence="1">
    <location>
        <begin position="83"/>
        <end position="101"/>
    </location>
</feature>
<evidence type="ECO:0000313" key="3">
    <source>
        <dbReference type="Proteomes" id="UP000016662"/>
    </source>
</evidence>